<dbReference type="AlphaFoldDB" id="A0A2K1K8H4"/>
<evidence type="ECO:0000313" key="2">
    <source>
        <dbReference type="EnsemblPlants" id="PAC:32965008.CDS.1"/>
    </source>
</evidence>
<dbReference type="EMBL" id="ABEU02000008">
    <property type="protein sequence ID" value="PNR50080.1"/>
    <property type="molecule type" value="Genomic_DNA"/>
</dbReference>
<name>A0A2K1K8H4_PHYPA</name>
<reference evidence="2" key="3">
    <citation type="submission" date="2020-12" db="UniProtKB">
        <authorList>
            <consortium name="EnsemblPlants"/>
        </authorList>
    </citation>
    <scope>IDENTIFICATION</scope>
</reference>
<evidence type="ECO:0000313" key="3">
    <source>
        <dbReference type="Proteomes" id="UP000006727"/>
    </source>
</evidence>
<dbReference type="Proteomes" id="UP000006727">
    <property type="component" value="Chromosome 8"/>
</dbReference>
<protein>
    <submittedName>
        <fullName evidence="1 2">Uncharacterized protein</fullName>
    </submittedName>
</protein>
<gene>
    <name evidence="1" type="ORF">PHYPA_011977</name>
</gene>
<dbReference type="Gramene" id="Pp3c8_23708V3.1">
    <property type="protein sequence ID" value="PAC:32965008.CDS.1"/>
    <property type="gene ID" value="Pp3c8_23708"/>
</dbReference>
<dbReference type="InParanoid" id="A0A2K1K8H4"/>
<keyword evidence="3" id="KW-1185">Reference proteome</keyword>
<dbReference type="EnsemblPlants" id="Pp3c8_23708V3.1">
    <property type="protein sequence ID" value="PAC:32965008.CDS.1"/>
    <property type="gene ID" value="Pp3c8_23708"/>
</dbReference>
<proteinExistence type="predicted"/>
<accession>A0A2K1K8H4</accession>
<reference evidence="1 3" key="1">
    <citation type="journal article" date="2008" name="Science">
        <title>The Physcomitrella genome reveals evolutionary insights into the conquest of land by plants.</title>
        <authorList>
            <person name="Rensing S."/>
            <person name="Lang D."/>
            <person name="Zimmer A."/>
            <person name="Terry A."/>
            <person name="Salamov A."/>
            <person name="Shapiro H."/>
            <person name="Nishiyama T."/>
            <person name="Perroud P.-F."/>
            <person name="Lindquist E."/>
            <person name="Kamisugi Y."/>
            <person name="Tanahashi T."/>
            <person name="Sakakibara K."/>
            <person name="Fujita T."/>
            <person name="Oishi K."/>
            <person name="Shin-I T."/>
            <person name="Kuroki Y."/>
            <person name="Toyoda A."/>
            <person name="Suzuki Y."/>
            <person name="Hashimoto A."/>
            <person name="Yamaguchi K."/>
            <person name="Sugano A."/>
            <person name="Kohara Y."/>
            <person name="Fujiyama A."/>
            <person name="Anterola A."/>
            <person name="Aoki S."/>
            <person name="Ashton N."/>
            <person name="Barbazuk W.B."/>
            <person name="Barker E."/>
            <person name="Bennetzen J."/>
            <person name="Bezanilla M."/>
            <person name="Blankenship R."/>
            <person name="Cho S.H."/>
            <person name="Dutcher S."/>
            <person name="Estelle M."/>
            <person name="Fawcett J.A."/>
            <person name="Gundlach H."/>
            <person name="Hanada K."/>
            <person name="Heyl A."/>
            <person name="Hicks K.A."/>
            <person name="Hugh J."/>
            <person name="Lohr M."/>
            <person name="Mayer K."/>
            <person name="Melkozernov A."/>
            <person name="Murata T."/>
            <person name="Nelson D."/>
            <person name="Pils B."/>
            <person name="Prigge M."/>
            <person name="Reiss B."/>
            <person name="Renner T."/>
            <person name="Rombauts S."/>
            <person name="Rushton P."/>
            <person name="Sanderfoot A."/>
            <person name="Schween G."/>
            <person name="Shiu S.-H."/>
            <person name="Stueber K."/>
            <person name="Theodoulou F.L."/>
            <person name="Tu H."/>
            <person name="Van de Peer Y."/>
            <person name="Verrier P.J."/>
            <person name="Waters E."/>
            <person name="Wood A."/>
            <person name="Yang L."/>
            <person name="Cove D."/>
            <person name="Cuming A."/>
            <person name="Hasebe M."/>
            <person name="Lucas S."/>
            <person name="Mishler D.B."/>
            <person name="Reski R."/>
            <person name="Grigoriev I."/>
            <person name="Quatrano R.S."/>
            <person name="Boore J.L."/>
        </authorList>
    </citation>
    <scope>NUCLEOTIDE SEQUENCE [LARGE SCALE GENOMIC DNA]</scope>
    <source>
        <strain evidence="2 3">cv. Gransden 2004</strain>
    </source>
</reference>
<sequence length="91" mass="10294">MKKDCASYAVRSTLPRHLPRLCKHLYSSTRHQWQRLGQAETTECWEGAIFVADTRCGSRIRVDTTIILDPASGGRHIDLSSFFGRSQLTLS</sequence>
<organism evidence="1">
    <name type="scientific">Physcomitrium patens</name>
    <name type="common">Spreading-leaved earth moss</name>
    <name type="synonym">Physcomitrella patens</name>
    <dbReference type="NCBI Taxonomy" id="3218"/>
    <lineage>
        <taxon>Eukaryota</taxon>
        <taxon>Viridiplantae</taxon>
        <taxon>Streptophyta</taxon>
        <taxon>Embryophyta</taxon>
        <taxon>Bryophyta</taxon>
        <taxon>Bryophytina</taxon>
        <taxon>Bryopsida</taxon>
        <taxon>Funariidae</taxon>
        <taxon>Funariales</taxon>
        <taxon>Funariaceae</taxon>
        <taxon>Physcomitrium</taxon>
    </lineage>
</organism>
<evidence type="ECO:0000313" key="1">
    <source>
        <dbReference type="EMBL" id="PNR50080.1"/>
    </source>
</evidence>
<reference evidence="1 3" key="2">
    <citation type="journal article" date="2018" name="Plant J.">
        <title>The Physcomitrella patens chromosome-scale assembly reveals moss genome structure and evolution.</title>
        <authorList>
            <person name="Lang D."/>
            <person name="Ullrich K.K."/>
            <person name="Murat F."/>
            <person name="Fuchs J."/>
            <person name="Jenkins J."/>
            <person name="Haas F.B."/>
            <person name="Piednoel M."/>
            <person name="Gundlach H."/>
            <person name="Van Bel M."/>
            <person name="Meyberg R."/>
            <person name="Vives C."/>
            <person name="Morata J."/>
            <person name="Symeonidi A."/>
            <person name="Hiss M."/>
            <person name="Muchero W."/>
            <person name="Kamisugi Y."/>
            <person name="Saleh O."/>
            <person name="Blanc G."/>
            <person name="Decker E.L."/>
            <person name="van Gessel N."/>
            <person name="Grimwood J."/>
            <person name="Hayes R.D."/>
            <person name="Graham S.W."/>
            <person name="Gunter L.E."/>
            <person name="McDaniel S.F."/>
            <person name="Hoernstein S.N.W."/>
            <person name="Larsson A."/>
            <person name="Li F.W."/>
            <person name="Perroud P.F."/>
            <person name="Phillips J."/>
            <person name="Ranjan P."/>
            <person name="Rokshar D.S."/>
            <person name="Rothfels C.J."/>
            <person name="Schneider L."/>
            <person name="Shu S."/>
            <person name="Stevenson D.W."/>
            <person name="Thummler F."/>
            <person name="Tillich M."/>
            <person name="Villarreal Aguilar J.C."/>
            <person name="Widiez T."/>
            <person name="Wong G.K."/>
            <person name="Wymore A."/>
            <person name="Zhang Y."/>
            <person name="Zimmer A.D."/>
            <person name="Quatrano R.S."/>
            <person name="Mayer K.F.X."/>
            <person name="Goodstein D."/>
            <person name="Casacuberta J.M."/>
            <person name="Vandepoele K."/>
            <person name="Reski R."/>
            <person name="Cuming A.C."/>
            <person name="Tuskan G.A."/>
            <person name="Maumus F."/>
            <person name="Salse J."/>
            <person name="Schmutz J."/>
            <person name="Rensing S.A."/>
        </authorList>
    </citation>
    <scope>NUCLEOTIDE SEQUENCE [LARGE SCALE GENOMIC DNA]</scope>
    <source>
        <strain evidence="2 3">cv. Gransden 2004</strain>
    </source>
</reference>